<feature type="domain" description="FecR protein" evidence="2">
    <location>
        <begin position="134"/>
        <end position="229"/>
    </location>
</feature>
<dbReference type="InterPro" id="IPR012373">
    <property type="entry name" value="Ferrdict_sens_TM"/>
</dbReference>
<dbReference type="Gene3D" id="2.60.120.1440">
    <property type="match status" value="1"/>
</dbReference>
<dbReference type="PIRSF" id="PIRSF018266">
    <property type="entry name" value="FecR"/>
    <property type="match status" value="1"/>
</dbReference>
<keyword evidence="1" id="KW-1133">Transmembrane helix</keyword>
<gene>
    <name evidence="4" type="ORF">Q0590_01985</name>
</gene>
<evidence type="ECO:0000313" key="5">
    <source>
        <dbReference type="Proteomes" id="UP001168528"/>
    </source>
</evidence>
<dbReference type="InterPro" id="IPR032508">
    <property type="entry name" value="FecR_C"/>
</dbReference>
<evidence type="ECO:0000313" key="4">
    <source>
        <dbReference type="EMBL" id="MDO1444998.1"/>
    </source>
</evidence>
<evidence type="ECO:0000259" key="2">
    <source>
        <dbReference type="Pfam" id="PF04773"/>
    </source>
</evidence>
<dbReference type="InterPro" id="IPR006860">
    <property type="entry name" value="FecR"/>
</dbReference>
<keyword evidence="5" id="KW-1185">Reference proteome</keyword>
<sequence length="353" mass="40497">MQYKGYTVEDFVMDSFFQEWVQNPTEQADVFWENWLIKNPSQAETIAEARALIKSMAFEHKTMPADKAERMWHNLEKLVSAKPERQQVIKPYAGTLKRRSSRRHLFMGIAASLAAILLLSVAGLLYRKWVHTITYTTAYGETKAVQLPDGSLITLNANSQVSFAKNWSATDVREVWLSGEAFFSVVHTANHQRFIVHTDNSLQVEVLGTEFNITKRNNKTRVVLETGQIQLRIQPADKKDAPKQRLLMKPGELIEFDEASEKYIKKEVNPKIYSSWKSNKLQLDDTSLEEIVQLLENSYGYQVKVTRKDLLKQKVSGSIPLSNKDTLLQYIAQTFEIKISRKGSLVQILPMKQ</sequence>
<dbReference type="PANTHER" id="PTHR30273:SF2">
    <property type="entry name" value="PROTEIN FECR"/>
    <property type="match status" value="1"/>
</dbReference>
<accession>A0ABT8R105</accession>
<keyword evidence="1" id="KW-0472">Membrane</keyword>
<dbReference type="PANTHER" id="PTHR30273">
    <property type="entry name" value="PERIPLASMIC SIGNAL SENSOR AND SIGMA FACTOR ACTIVATOR FECR-RELATED"/>
    <property type="match status" value="1"/>
</dbReference>
<dbReference type="RefSeq" id="WP_302035797.1">
    <property type="nucleotide sequence ID" value="NZ_JAUKPO010000001.1"/>
</dbReference>
<comment type="caution">
    <text evidence="4">The sequence shown here is derived from an EMBL/GenBank/DDBJ whole genome shotgun (WGS) entry which is preliminary data.</text>
</comment>
<feature type="transmembrane region" description="Helical" evidence="1">
    <location>
        <begin position="105"/>
        <end position="126"/>
    </location>
</feature>
<name>A0ABT8R105_9BACT</name>
<keyword evidence="1" id="KW-0812">Transmembrane</keyword>
<dbReference type="Proteomes" id="UP001168528">
    <property type="component" value="Unassembled WGS sequence"/>
</dbReference>
<feature type="domain" description="Protein FecR C-terminal" evidence="3">
    <location>
        <begin position="281"/>
        <end position="344"/>
    </location>
</feature>
<proteinExistence type="predicted"/>
<evidence type="ECO:0000259" key="3">
    <source>
        <dbReference type="Pfam" id="PF16344"/>
    </source>
</evidence>
<dbReference type="EMBL" id="JAUKPO010000001">
    <property type="protein sequence ID" value="MDO1444998.1"/>
    <property type="molecule type" value="Genomic_DNA"/>
</dbReference>
<dbReference type="Pfam" id="PF04773">
    <property type="entry name" value="FecR"/>
    <property type="match status" value="1"/>
</dbReference>
<dbReference type="Pfam" id="PF16344">
    <property type="entry name" value="FecR_C"/>
    <property type="match status" value="1"/>
</dbReference>
<organism evidence="4 5">
    <name type="scientific">Rhodocytophaga aerolata</name>
    <dbReference type="NCBI Taxonomy" id="455078"/>
    <lineage>
        <taxon>Bacteria</taxon>
        <taxon>Pseudomonadati</taxon>
        <taxon>Bacteroidota</taxon>
        <taxon>Cytophagia</taxon>
        <taxon>Cytophagales</taxon>
        <taxon>Rhodocytophagaceae</taxon>
        <taxon>Rhodocytophaga</taxon>
    </lineage>
</organism>
<evidence type="ECO:0000256" key="1">
    <source>
        <dbReference type="SAM" id="Phobius"/>
    </source>
</evidence>
<reference evidence="4" key="1">
    <citation type="submission" date="2023-07" db="EMBL/GenBank/DDBJ databases">
        <title>The genome sequence of Rhodocytophaga aerolata KACC 12507.</title>
        <authorList>
            <person name="Zhang X."/>
        </authorList>
    </citation>
    <scope>NUCLEOTIDE SEQUENCE</scope>
    <source>
        <strain evidence="4">KACC 12507</strain>
    </source>
</reference>
<dbReference type="Gene3D" id="3.55.50.30">
    <property type="match status" value="1"/>
</dbReference>
<protein>
    <submittedName>
        <fullName evidence="4">FecR domain-containing protein</fullName>
    </submittedName>
</protein>